<evidence type="ECO:0000313" key="4">
    <source>
        <dbReference type="Proteomes" id="UP000309550"/>
    </source>
</evidence>
<sequence length="367" mass="39155">MTTPLFARLVGSAVGTALLALPGAALAQSGGTPDVTAYGHLNFGVFSVDDGTNDDTYLTDNDASNSRVGLIYETGLSNGGRFKFHFETGLGINGSAAVTPLDNDLDLEWRRTELRKFEVVYTTPRIGTFSFGQGSSATDGVNEADLSGTFLTNYSSIGDVAFGVEFRDAAGIGSGQSVGDTFNSFDGSRRFRVRYDSPTYNGFGLSASAGEEILRRGDDRAFYDIALNYDMDYGAVTVASRIGYQWIDSDEELLTGSVALLHEPTGLNATFATGRQQVGEADYAYLKLGMTRDLIAAGKTSIAVDLYEGDDIGFAGSSSTAVGFGVVQKLDAYDTEVYAGYRTYDLDGTATPVEDIDVAFVGARWKF</sequence>
<protein>
    <submittedName>
        <fullName evidence="3">Porin</fullName>
    </submittedName>
</protein>
<keyword evidence="1" id="KW-0732">Signal</keyword>
<feature type="chain" id="PRO_5024299419" evidence="1">
    <location>
        <begin position="28"/>
        <end position="367"/>
    </location>
</feature>
<dbReference type="EMBL" id="VANS01000004">
    <property type="protein sequence ID" value="TMM51244.1"/>
    <property type="molecule type" value="Genomic_DNA"/>
</dbReference>
<dbReference type="SUPFAM" id="SSF56935">
    <property type="entry name" value="Porins"/>
    <property type="match status" value="1"/>
</dbReference>
<dbReference type="GO" id="GO:0015288">
    <property type="term" value="F:porin activity"/>
    <property type="evidence" value="ECO:0007669"/>
    <property type="project" value="InterPro"/>
</dbReference>
<comment type="caution">
    <text evidence="3">The sequence shown here is derived from an EMBL/GenBank/DDBJ whole genome shotgun (WGS) entry which is preliminary data.</text>
</comment>
<dbReference type="Proteomes" id="UP000309550">
    <property type="component" value="Unassembled WGS sequence"/>
</dbReference>
<dbReference type="Pfam" id="PF13609">
    <property type="entry name" value="Porin_4"/>
    <property type="match status" value="1"/>
</dbReference>
<evidence type="ECO:0000256" key="1">
    <source>
        <dbReference type="SAM" id="SignalP"/>
    </source>
</evidence>
<name>A0A5S3PHJ8_9RHOB</name>
<dbReference type="AlphaFoldDB" id="A0A5S3PHJ8"/>
<evidence type="ECO:0000259" key="2">
    <source>
        <dbReference type="Pfam" id="PF13609"/>
    </source>
</evidence>
<dbReference type="OrthoDB" id="974738at2"/>
<feature type="domain" description="Porin" evidence="2">
    <location>
        <begin position="16"/>
        <end position="348"/>
    </location>
</feature>
<dbReference type="InterPro" id="IPR033900">
    <property type="entry name" value="Gram_neg_porin_domain"/>
</dbReference>
<accession>A0A5S3PHJ8</accession>
<gene>
    <name evidence="3" type="ORF">FDT80_15415</name>
</gene>
<dbReference type="InterPro" id="IPR023614">
    <property type="entry name" value="Porin_dom_sf"/>
</dbReference>
<keyword evidence="4" id="KW-1185">Reference proteome</keyword>
<proteinExistence type="predicted"/>
<reference evidence="3 4" key="1">
    <citation type="submission" date="2019-05" db="EMBL/GenBank/DDBJ databases">
        <title>Sulfitobacter sabulilitoris sp. nov., isolated from a marine sand.</title>
        <authorList>
            <person name="Yoon J.-H."/>
        </authorList>
    </citation>
    <scope>NUCLEOTIDE SEQUENCE [LARGE SCALE GENOMIC DNA]</scope>
    <source>
        <strain evidence="3 4">HSMS-29</strain>
    </source>
</reference>
<feature type="signal peptide" evidence="1">
    <location>
        <begin position="1"/>
        <end position="27"/>
    </location>
</feature>
<dbReference type="Gene3D" id="2.40.160.10">
    <property type="entry name" value="Porin"/>
    <property type="match status" value="1"/>
</dbReference>
<dbReference type="GO" id="GO:0016020">
    <property type="term" value="C:membrane"/>
    <property type="evidence" value="ECO:0007669"/>
    <property type="project" value="InterPro"/>
</dbReference>
<dbReference type="RefSeq" id="WP_138663203.1">
    <property type="nucleotide sequence ID" value="NZ_VANS01000004.1"/>
</dbReference>
<organism evidence="3 4">
    <name type="scientific">Sulfitobacter sabulilitoris</name>
    <dbReference type="NCBI Taxonomy" id="2562655"/>
    <lineage>
        <taxon>Bacteria</taxon>
        <taxon>Pseudomonadati</taxon>
        <taxon>Pseudomonadota</taxon>
        <taxon>Alphaproteobacteria</taxon>
        <taxon>Rhodobacterales</taxon>
        <taxon>Roseobacteraceae</taxon>
        <taxon>Sulfitobacter</taxon>
    </lineage>
</organism>
<evidence type="ECO:0000313" key="3">
    <source>
        <dbReference type="EMBL" id="TMM51244.1"/>
    </source>
</evidence>